<sequence length="40" mass="4609">MKERLANYYSLTAIKVAQTAYITLTRIIHSLSIPKPNYLL</sequence>
<reference evidence="1" key="1">
    <citation type="submission" date="2018-06" db="EMBL/GenBank/DDBJ databases">
        <authorList>
            <person name="Zhirakovskaya E."/>
        </authorList>
    </citation>
    <scope>NUCLEOTIDE SEQUENCE</scope>
</reference>
<dbReference type="EMBL" id="UOEL01000074">
    <property type="protein sequence ID" value="VAW11893.1"/>
    <property type="molecule type" value="Genomic_DNA"/>
</dbReference>
<dbReference type="AlphaFoldDB" id="A0A3B0T749"/>
<organism evidence="1">
    <name type="scientific">hydrothermal vent metagenome</name>
    <dbReference type="NCBI Taxonomy" id="652676"/>
    <lineage>
        <taxon>unclassified sequences</taxon>
        <taxon>metagenomes</taxon>
        <taxon>ecological metagenomes</taxon>
    </lineage>
</organism>
<evidence type="ECO:0000313" key="1">
    <source>
        <dbReference type="EMBL" id="VAW11893.1"/>
    </source>
</evidence>
<gene>
    <name evidence="1" type="ORF">MNBD_BACTEROID03-2638</name>
</gene>
<name>A0A3B0T749_9ZZZZ</name>
<accession>A0A3B0T749</accession>
<protein>
    <submittedName>
        <fullName evidence="1">Uncharacterized protein</fullName>
    </submittedName>
</protein>
<proteinExistence type="predicted"/>